<dbReference type="CDD" id="cd02248">
    <property type="entry name" value="Peptidase_C1A"/>
    <property type="match status" value="1"/>
</dbReference>
<dbReference type="SMART" id="SM00645">
    <property type="entry name" value="Pept_C1"/>
    <property type="match status" value="1"/>
</dbReference>
<dbReference type="eggNOG" id="KOG1543">
    <property type="taxonomic scope" value="Eukaryota"/>
</dbReference>
<dbReference type="GeneID" id="6749705"/>
<dbReference type="GO" id="GO:0005615">
    <property type="term" value="C:extracellular space"/>
    <property type="evidence" value="ECO:0000318"/>
    <property type="project" value="GO_Central"/>
</dbReference>
<dbReference type="InterPro" id="IPR025661">
    <property type="entry name" value="Pept_asp_AS"/>
</dbReference>
<dbReference type="GO" id="GO:0006955">
    <property type="term" value="P:immune response"/>
    <property type="evidence" value="ECO:0000318"/>
    <property type="project" value="GO_Central"/>
</dbReference>
<feature type="domain" description="Cathepsin propeptide inhibitor" evidence="9">
    <location>
        <begin position="240"/>
        <end position="296"/>
    </location>
</feature>
<gene>
    <name evidence="10" type="ORF">TRIADDRAFT_36902</name>
</gene>
<accession>B3RJ92</accession>
<dbReference type="InterPro" id="IPR013201">
    <property type="entry name" value="Prot_inhib_I29"/>
</dbReference>
<feature type="chain" id="PRO_5018583247" description="Counting factor associated protein D" evidence="7">
    <location>
        <begin position="20"/>
        <end position="544"/>
    </location>
</feature>
<name>B3RJ92_TRIAD</name>
<keyword evidence="7" id="KW-0732">Signal</keyword>
<proteinExistence type="inferred from homology"/>
<dbReference type="GO" id="GO:0051603">
    <property type="term" value="P:proteolysis involved in protein catabolic process"/>
    <property type="evidence" value="ECO:0000318"/>
    <property type="project" value="GO_Central"/>
</dbReference>
<evidence type="ECO:0000256" key="7">
    <source>
        <dbReference type="SAM" id="SignalP"/>
    </source>
</evidence>
<evidence type="ECO:0000256" key="6">
    <source>
        <dbReference type="ARBA" id="ARBA00023157"/>
    </source>
</evidence>
<dbReference type="Gene3D" id="3.90.70.10">
    <property type="entry name" value="Cysteine proteinases"/>
    <property type="match status" value="1"/>
</dbReference>
<keyword evidence="11" id="KW-1185">Reference proteome</keyword>
<dbReference type="PRINTS" id="PR00705">
    <property type="entry name" value="PAPAIN"/>
</dbReference>
<keyword evidence="2" id="KW-0645">Protease</keyword>
<dbReference type="STRING" id="10228.B3RJ92"/>
<dbReference type="GO" id="GO:2001235">
    <property type="term" value="P:positive regulation of apoptotic signaling pathway"/>
    <property type="evidence" value="ECO:0000318"/>
    <property type="project" value="GO_Central"/>
</dbReference>
<evidence type="ECO:0008006" key="12">
    <source>
        <dbReference type="Google" id="ProtNLM"/>
    </source>
</evidence>
<dbReference type="FunFam" id="3.90.70.10:FF:000087">
    <property type="entry name" value="Counting factor associated protein D"/>
    <property type="match status" value="1"/>
</dbReference>
<comment type="similarity">
    <text evidence="1">Belongs to the peptidase C1 family.</text>
</comment>
<dbReference type="Pfam" id="PF00112">
    <property type="entry name" value="Peptidase_C1"/>
    <property type="match status" value="1"/>
</dbReference>
<dbReference type="RefSeq" id="XP_002107694.1">
    <property type="nucleotide sequence ID" value="XM_002107658.1"/>
</dbReference>
<keyword evidence="3" id="KW-0378">Hydrolase</keyword>
<feature type="signal peptide" evidence="7">
    <location>
        <begin position="1"/>
        <end position="19"/>
    </location>
</feature>
<keyword evidence="5" id="KW-0865">Zymogen</keyword>
<dbReference type="PhylomeDB" id="B3RJ92"/>
<dbReference type="HOGENOM" id="CLU_012184_11_0_1"/>
<dbReference type="InterPro" id="IPR025660">
    <property type="entry name" value="Pept_his_AS"/>
</dbReference>
<dbReference type="InterPro" id="IPR038765">
    <property type="entry name" value="Papain-like_cys_pep_sf"/>
</dbReference>
<dbReference type="GO" id="GO:0004197">
    <property type="term" value="F:cysteine-type endopeptidase activity"/>
    <property type="evidence" value="ECO:0000318"/>
    <property type="project" value="GO_Central"/>
</dbReference>
<evidence type="ECO:0000259" key="9">
    <source>
        <dbReference type="SMART" id="SM00848"/>
    </source>
</evidence>
<dbReference type="MEROPS" id="C01.067"/>
<evidence type="ECO:0000256" key="1">
    <source>
        <dbReference type="ARBA" id="ARBA00008455"/>
    </source>
</evidence>
<evidence type="ECO:0000256" key="4">
    <source>
        <dbReference type="ARBA" id="ARBA00022807"/>
    </source>
</evidence>
<dbReference type="PROSITE" id="PS00639">
    <property type="entry name" value="THIOL_PROTEASE_HIS"/>
    <property type="match status" value="1"/>
</dbReference>
<dbReference type="InterPro" id="IPR000169">
    <property type="entry name" value="Pept_cys_AS"/>
</dbReference>
<keyword evidence="4" id="KW-0788">Thiol protease</keyword>
<evidence type="ECO:0000313" key="10">
    <source>
        <dbReference type="EMBL" id="EDV28492.1"/>
    </source>
</evidence>
<dbReference type="CTD" id="6749705"/>
<dbReference type="GO" id="GO:0005764">
    <property type="term" value="C:lysosome"/>
    <property type="evidence" value="ECO:0000318"/>
    <property type="project" value="GO_Central"/>
</dbReference>
<dbReference type="Pfam" id="PF08246">
    <property type="entry name" value="Inhibitor_I29"/>
    <property type="match status" value="1"/>
</dbReference>
<dbReference type="Proteomes" id="UP000009022">
    <property type="component" value="Unassembled WGS sequence"/>
</dbReference>
<dbReference type="EMBL" id="DS985241">
    <property type="protein sequence ID" value="EDV28492.1"/>
    <property type="molecule type" value="Genomic_DNA"/>
</dbReference>
<dbReference type="InterPro" id="IPR000668">
    <property type="entry name" value="Peptidase_C1A_C"/>
</dbReference>
<feature type="domain" description="Peptidase C1A papain C-terminal" evidence="8">
    <location>
        <begin position="325"/>
        <end position="542"/>
    </location>
</feature>
<evidence type="ECO:0000256" key="2">
    <source>
        <dbReference type="ARBA" id="ARBA00022670"/>
    </source>
</evidence>
<dbReference type="InterPro" id="IPR013128">
    <property type="entry name" value="Peptidase_C1A"/>
</dbReference>
<evidence type="ECO:0000256" key="5">
    <source>
        <dbReference type="ARBA" id="ARBA00023145"/>
    </source>
</evidence>
<dbReference type="PROSITE" id="PS00139">
    <property type="entry name" value="THIOL_PROTEASE_CYS"/>
    <property type="match status" value="1"/>
</dbReference>
<dbReference type="KEGG" id="tad:TRIADDRAFT_36902"/>
<organism evidence="10 11">
    <name type="scientific">Trichoplax adhaerens</name>
    <name type="common">Trichoplax reptans</name>
    <dbReference type="NCBI Taxonomy" id="10228"/>
    <lineage>
        <taxon>Eukaryota</taxon>
        <taxon>Metazoa</taxon>
        <taxon>Placozoa</taxon>
        <taxon>Uniplacotomia</taxon>
        <taxon>Trichoplacea</taxon>
        <taxon>Trichoplacidae</taxon>
        <taxon>Trichoplax</taxon>
    </lineage>
</organism>
<evidence type="ECO:0000259" key="8">
    <source>
        <dbReference type="SMART" id="SM00645"/>
    </source>
</evidence>
<dbReference type="PROSITE" id="PS00640">
    <property type="entry name" value="THIOL_PROTEASE_ASN"/>
    <property type="match status" value="1"/>
</dbReference>
<dbReference type="SMART" id="SM00848">
    <property type="entry name" value="Inhibitor_I29"/>
    <property type="match status" value="1"/>
</dbReference>
<dbReference type="InParanoid" id="B3RJ92"/>
<dbReference type="OMA" id="KAFHHFK"/>
<evidence type="ECO:0000256" key="3">
    <source>
        <dbReference type="ARBA" id="ARBA00022801"/>
    </source>
</evidence>
<dbReference type="AlphaFoldDB" id="B3RJ92"/>
<dbReference type="GO" id="GO:0008656">
    <property type="term" value="F:cysteine-type endopeptidase activator activity involved in apoptotic process"/>
    <property type="evidence" value="ECO:0000318"/>
    <property type="project" value="GO_Central"/>
</dbReference>
<evidence type="ECO:0000313" key="11">
    <source>
        <dbReference type="Proteomes" id="UP000009022"/>
    </source>
</evidence>
<reference evidence="10 11" key="1">
    <citation type="journal article" date="2008" name="Nature">
        <title>The Trichoplax genome and the nature of placozoans.</title>
        <authorList>
            <person name="Srivastava M."/>
            <person name="Begovic E."/>
            <person name="Chapman J."/>
            <person name="Putnam N.H."/>
            <person name="Hellsten U."/>
            <person name="Kawashima T."/>
            <person name="Kuo A."/>
            <person name="Mitros T."/>
            <person name="Salamov A."/>
            <person name="Carpenter M.L."/>
            <person name="Signorovitch A.Y."/>
            <person name="Moreno M.A."/>
            <person name="Kamm K."/>
            <person name="Grimwood J."/>
            <person name="Schmutz J."/>
            <person name="Shapiro H."/>
            <person name="Grigoriev I.V."/>
            <person name="Buss L.W."/>
            <person name="Schierwater B."/>
            <person name="Dellaporta S.L."/>
            <person name="Rokhsar D.S."/>
        </authorList>
    </citation>
    <scope>NUCLEOTIDE SEQUENCE [LARGE SCALE GENOMIC DNA]</scope>
    <source>
        <strain evidence="10 11">Grell-BS-1999</strain>
    </source>
</reference>
<sequence>MMKASLLILLFVSVELLAALPASNGGPKWASSYSVQGTLYLPYAKIVEPFKAYFSANKSRIEYYNGMDIVLQRSDMMAHGAKYELVPETTEKFTNVRQCFSIKGSKAAPVTPQAILPDLSKFSKTGTKTYNKIKCDVWTYKNKQMGRVNTYTMYVTQGSKPSPVHYIMEGYDSLLGSHYDEYKLDYKNYKAGKIADNMFDPPKKMKCHGFPGPGLEADMISSPMQQFIDHEAEDTIPRIFHHFASKHQKNYKDERERRFRENTFRQNLRFIHSTNRQRLGFTVKVNHLADLTDNEIKVMNGRKTSLKKSKTYQMPFNLTGLERYVAPTIDWRKLGAVTPVKDQGVCGSCWSFGTTGTIEGSLYLKSGKLVSLSQQNMIDCTWGFGNNGCDGGEEFRAFEWIAKHGGIATEKSYGQYLAQDGKCKLNKTKIGAKIRGWVQVPHGNQSALKLAVSAVGPVAVGMDAALKSFSFYSSGIYYDKQCGNKEQDLDHAVLAVGYGNENGQDYWIIKNSWSTHWGDDGYVKLSMKNNNCGIATDASFVNIM</sequence>
<dbReference type="SUPFAM" id="SSF54001">
    <property type="entry name" value="Cysteine proteinases"/>
    <property type="match status" value="1"/>
</dbReference>
<dbReference type="OrthoDB" id="65740at2759"/>
<dbReference type="InterPro" id="IPR039417">
    <property type="entry name" value="Peptidase_C1A_papain-like"/>
</dbReference>
<dbReference type="PANTHER" id="PTHR12411">
    <property type="entry name" value="CYSTEINE PROTEASE FAMILY C1-RELATED"/>
    <property type="match status" value="1"/>
</dbReference>
<keyword evidence="6" id="KW-1015">Disulfide bond</keyword>
<protein>
    <recommendedName>
        <fullName evidence="12">Counting factor associated protein D</fullName>
    </recommendedName>
</protein>